<dbReference type="InterPro" id="IPR002816">
    <property type="entry name" value="TraB/PrgY/GumN_fam"/>
</dbReference>
<accession>A0A841MIE5</accession>
<feature type="signal peptide" evidence="1">
    <location>
        <begin position="1"/>
        <end position="25"/>
    </location>
</feature>
<dbReference type="EMBL" id="JACIJO010000002">
    <property type="protein sequence ID" value="MBB6326653.1"/>
    <property type="molecule type" value="Genomic_DNA"/>
</dbReference>
<dbReference type="AlphaFoldDB" id="A0A841MIE5"/>
<proteinExistence type="predicted"/>
<evidence type="ECO:0000313" key="3">
    <source>
        <dbReference type="Proteomes" id="UP000588604"/>
    </source>
</evidence>
<comment type="caution">
    <text evidence="2">The sequence shown here is derived from an EMBL/GenBank/DDBJ whole genome shotgun (WGS) entry which is preliminary data.</text>
</comment>
<gene>
    <name evidence="2" type="ORF">FHS59_002281</name>
</gene>
<dbReference type="Proteomes" id="UP000588604">
    <property type="component" value="Unassembled WGS sequence"/>
</dbReference>
<dbReference type="Pfam" id="PF01963">
    <property type="entry name" value="TraB_PrgY_gumN"/>
    <property type="match status" value="1"/>
</dbReference>
<keyword evidence="3" id="KW-1185">Reference proteome</keyword>
<dbReference type="RefSeq" id="WP_184495243.1">
    <property type="nucleotide sequence ID" value="NZ_JACIJO010000002.1"/>
</dbReference>
<keyword evidence="1" id="KW-0732">Signal</keyword>
<name>A0A841MIE5_9BACT</name>
<reference evidence="2 3" key="1">
    <citation type="submission" date="2020-08" db="EMBL/GenBank/DDBJ databases">
        <title>Genomic Encyclopedia of Type Strains, Phase IV (KMG-IV): sequencing the most valuable type-strain genomes for metagenomic binning, comparative biology and taxonomic classification.</title>
        <authorList>
            <person name="Goeker M."/>
        </authorList>
    </citation>
    <scope>NUCLEOTIDE SEQUENCE [LARGE SCALE GENOMIC DNA]</scope>
    <source>
        <strain evidence="2 3">DSM 102044</strain>
    </source>
</reference>
<sequence>MDYTVKRRIYFLIFLSLLSTQFGFAQTNDNKHSDSINTIFFKITSPNNHHVSYLFGTHHAFGKEFFDSLSIANQALASSELLIKENLTIPGETAEDIINSRTEITPWKKYFSKEELAFIDSLFAKSPTDYHKMTAPEMYAFLNRHFKQQVCLNKRENDTSLSLDDYIGSLAIEQKIDLLGLETTEKQITLINQDVEGMPLRTHKRRLANIIEKIKTDNLNNCEETNWYSQMEIDYQLNTPCRNALVLTDKKNSWMKEITDSIEKKDCFIAVGLSHLMYECGLINQLTALGYSITPIDPK</sequence>
<evidence type="ECO:0000313" key="2">
    <source>
        <dbReference type="EMBL" id="MBB6326653.1"/>
    </source>
</evidence>
<dbReference type="CDD" id="cd14789">
    <property type="entry name" value="Tiki"/>
    <property type="match status" value="1"/>
</dbReference>
<evidence type="ECO:0000256" key="1">
    <source>
        <dbReference type="SAM" id="SignalP"/>
    </source>
</evidence>
<organism evidence="2 3">
    <name type="scientific">Algoriphagus iocasae</name>
    <dbReference type="NCBI Taxonomy" id="1836499"/>
    <lineage>
        <taxon>Bacteria</taxon>
        <taxon>Pseudomonadati</taxon>
        <taxon>Bacteroidota</taxon>
        <taxon>Cytophagia</taxon>
        <taxon>Cytophagales</taxon>
        <taxon>Cyclobacteriaceae</taxon>
        <taxon>Algoriphagus</taxon>
    </lineage>
</organism>
<feature type="chain" id="PRO_5032799727" evidence="1">
    <location>
        <begin position="26"/>
        <end position="299"/>
    </location>
</feature>
<protein>
    <submittedName>
        <fullName evidence="2">Uncharacterized protein YbaP (TraB family)</fullName>
    </submittedName>
</protein>